<dbReference type="GO" id="GO:0005681">
    <property type="term" value="C:spliceosomal complex"/>
    <property type="evidence" value="ECO:0007669"/>
    <property type="project" value="UniProtKB-KW"/>
</dbReference>
<evidence type="ECO:0000313" key="9">
    <source>
        <dbReference type="EMBL" id="KAJ3050703.1"/>
    </source>
</evidence>
<dbReference type="Pfam" id="PF03371">
    <property type="entry name" value="PRP38"/>
    <property type="match status" value="1"/>
</dbReference>
<comment type="function">
    <text evidence="7">Required for pre-mRNA splicing.</text>
</comment>
<evidence type="ECO:0000256" key="4">
    <source>
        <dbReference type="ARBA" id="ARBA00022728"/>
    </source>
</evidence>
<keyword evidence="5 7" id="KW-0508">mRNA splicing</keyword>
<evidence type="ECO:0000256" key="1">
    <source>
        <dbReference type="ARBA" id="ARBA00004123"/>
    </source>
</evidence>
<comment type="caution">
    <text evidence="9">The sequence shown here is derived from an EMBL/GenBank/DDBJ whole genome shotgun (WGS) entry which is preliminary data.</text>
</comment>
<evidence type="ECO:0000256" key="8">
    <source>
        <dbReference type="SAM" id="MobiDB-lite"/>
    </source>
</evidence>
<protein>
    <recommendedName>
        <fullName evidence="7">Pre-mRNA-splicing factor 38</fullName>
    </recommendedName>
</protein>
<dbReference type="PANTHER" id="PTHR23142">
    <property type="entry name" value="PRE-MRNA-SPLICING FACTOR 38A-RELATED"/>
    <property type="match status" value="1"/>
</dbReference>
<evidence type="ECO:0000256" key="5">
    <source>
        <dbReference type="ARBA" id="ARBA00023187"/>
    </source>
</evidence>
<keyword evidence="10" id="KW-1185">Reference proteome</keyword>
<feature type="compositionally biased region" description="Basic and acidic residues" evidence="8">
    <location>
        <begin position="210"/>
        <end position="338"/>
    </location>
</feature>
<feature type="compositionally biased region" description="Basic and acidic residues" evidence="8">
    <location>
        <begin position="379"/>
        <end position="401"/>
    </location>
</feature>
<evidence type="ECO:0000313" key="10">
    <source>
        <dbReference type="Proteomes" id="UP001212841"/>
    </source>
</evidence>
<accession>A0AAD5SC09</accession>
<keyword evidence="3 7" id="KW-0507">mRNA processing</keyword>
<name>A0AAD5SC09_9FUNG</name>
<sequence length="443" mass="52543">MANRTATDAKQIHGTNPQFLIEKIVRTRIWDSLYWKEKCFALTAETIIDRAVELNCVGGQYGNQRPTEFLCLTLKLLQLQPEKDIVRLYIQNEDYKYLRALGAFYLRLTGTSHEIYSYLEPLYADSRKLRRRLNSGAFELFHMDEFIDELLRSDRVCDTILPRLQRREVLEETGDLSGPRKSVLEDELDEEELEELERGSESEEGAVSEAEGRDGDRGIEDSEREVDKGTGREEMDGGRNGHRDERERRDRSLDRNGDRRDDRSRSDRYDDRDRDRRRDDRYRDRRDNDRYHDRRDDRRDFDRHRDGRRDGDRYRDPRDDRDYDRRDRERSREKDRRRDRSRSRDRRDRSRDRSRDRRDRSYDRPSHSDRRSKSPLPQRIEEKKKNYSSKKFDSLFKKKDGGGGSSSKADAGNGGGGGGAKESLSVEETNKMRIALGLKPLKL</sequence>
<dbReference type="GO" id="GO:0046540">
    <property type="term" value="C:U4/U6 x U5 tri-snRNP complex"/>
    <property type="evidence" value="ECO:0007669"/>
    <property type="project" value="InterPro"/>
</dbReference>
<dbReference type="EMBL" id="JADGJD010000482">
    <property type="protein sequence ID" value="KAJ3050703.1"/>
    <property type="molecule type" value="Genomic_DNA"/>
</dbReference>
<proteinExistence type="inferred from homology"/>
<evidence type="ECO:0000256" key="3">
    <source>
        <dbReference type="ARBA" id="ARBA00022664"/>
    </source>
</evidence>
<evidence type="ECO:0000256" key="6">
    <source>
        <dbReference type="ARBA" id="ARBA00023242"/>
    </source>
</evidence>
<keyword evidence="4 7" id="KW-0747">Spliceosome</keyword>
<feature type="compositionally biased region" description="Basic and acidic residues" evidence="8">
    <location>
        <begin position="345"/>
        <end position="372"/>
    </location>
</feature>
<evidence type="ECO:0000256" key="2">
    <source>
        <dbReference type="ARBA" id="ARBA00006164"/>
    </source>
</evidence>
<evidence type="ECO:0000256" key="7">
    <source>
        <dbReference type="RuleBase" id="RU367025"/>
    </source>
</evidence>
<dbReference type="Proteomes" id="UP001212841">
    <property type="component" value="Unassembled WGS sequence"/>
</dbReference>
<comment type="subcellular location">
    <subcellularLocation>
        <location evidence="1 7">Nucleus</location>
    </subcellularLocation>
</comment>
<feature type="region of interest" description="Disordered" evidence="8">
    <location>
        <begin position="172"/>
        <end position="443"/>
    </location>
</feature>
<organism evidence="9 10">
    <name type="scientific">Rhizophlyctis rosea</name>
    <dbReference type="NCBI Taxonomy" id="64517"/>
    <lineage>
        <taxon>Eukaryota</taxon>
        <taxon>Fungi</taxon>
        <taxon>Fungi incertae sedis</taxon>
        <taxon>Chytridiomycota</taxon>
        <taxon>Chytridiomycota incertae sedis</taxon>
        <taxon>Chytridiomycetes</taxon>
        <taxon>Rhizophlyctidales</taxon>
        <taxon>Rhizophlyctidaceae</taxon>
        <taxon>Rhizophlyctis</taxon>
    </lineage>
</organism>
<dbReference type="AlphaFoldDB" id="A0AAD5SC09"/>
<reference evidence="9" key="1">
    <citation type="submission" date="2020-05" db="EMBL/GenBank/DDBJ databases">
        <title>Phylogenomic resolution of chytrid fungi.</title>
        <authorList>
            <person name="Stajich J.E."/>
            <person name="Amses K."/>
            <person name="Simmons R."/>
            <person name="Seto K."/>
            <person name="Myers J."/>
            <person name="Bonds A."/>
            <person name="Quandt C.A."/>
            <person name="Barry K."/>
            <person name="Liu P."/>
            <person name="Grigoriev I."/>
            <person name="Longcore J.E."/>
            <person name="James T.Y."/>
        </authorList>
    </citation>
    <scope>NUCLEOTIDE SEQUENCE</scope>
    <source>
        <strain evidence="9">JEL0318</strain>
    </source>
</reference>
<dbReference type="GO" id="GO:0000398">
    <property type="term" value="P:mRNA splicing, via spliceosome"/>
    <property type="evidence" value="ECO:0007669"/>
    <property type="project" value="UniProtKB-UniRule"/>
</dbReference>
<dbReference type="InterPro" id="IPR005037">
    <property type="entry name" value="PRP38"/>
</dbReference>
<dbReference type="InterPro" id="IPR045347">
    <property type="entry name" value="HIND"/>
</dbReference>
<keyword evidence="6 7" id="KW-0539">Nucleus</keyword>
<gene>
    <name evidence="9" type="ORF">HK097_008309</name>
</gene>
<feature type="compositionally biased region" description="Acidic residues" evidence="8">
    <location>
        <begin position="185"/>
        <end position="195"/>
    </location>
</feature>
<dbReference type="Pfam" id="PF19252">
    <property type="entry name" value="HIND"/>
    <property type="match status" value="1"/>
</dbReference>
<comment type="similarity">
    <text evidence="2 7">Belongs to the PRP38 family.</text>
</comment>